<dbReference type="AlphaFoldDB" id="A0AAV0GF71"/>
<proteinExistence type="predicted"/>
<feature type="domain" description="Transposase-associated" evidence="1">
    <location>
        <begin position="6"/>
        <end position="86"/>
    </location>
</feature>
<comment type="caution">
    <text evidence="2">The sequence shown here is derived from an EMBL/GenBank/DDBJ whole genome shotgun (WGS) entry which is preliminary data.</text>
</comment>
<dbReference type="InterPro" id="IPR004242">
    <property type="entry name" value="Transposase_21"/>
</dbReference>
<dbReference type="PANTHER" id="PTHR10775:SF188">
    <property type="entry name" value="TRANSPOSASE-ASSOCIATED DOMAIN-CONTAINING PROTEIN"/>
    <property type="match status" value="1"/>
</dbReference>
<sequence length="422" mass="49099">MFHTDRNWMYERYNLFTKNVFDRFISGMKSFVEFARVQHEFMSEENIRCPCQKCKNWCFYDIETVKLHLFRHGFLANYYIWTSHGELLQFQAPPLRENQISSSQGDESHVAHISSVSGTQPETPWDQRMLGDFFAGYVPPVDTTNCVPQATGHEYNNVSPNVNDVCYLADQFHNVLQAADQPLYEGCQEGSQLQFVAEAMSIKSDFNVPRDEVNRWLELFGRYLPRDHTTPQNYYETKKLTSNLGLPVINIDACRNGCMLFLKGDKELKNCSFCGEHRYKLQDDEQCTSKRRNWTAFSVLRFLPLTPRLQRLYASRQTAEEMKWHAMHEEIGNLMGHPCDSEAWKHIDMMYPDFASEPRNVRLDLCSDGFVAHGKYGASYSCWPVILTTYNLPPGMCMKYPYMFLSLIIPGPICPKKKIDVY</sequence>
<name>A0AAV0GF71_9ASTE</name>
<reference evidence="2" key="1">
    <citation type="submission" date="2022-07" db="EMBL/GenBank/DDBJ databases">
        <authorList>
            <person name="Macas J."/>
            <person name="Novak P."/>
            <person name="Neumann P."/>
        </authorList>
    </citation>
    <scope>NUCLEOTIDE SEQUENCE</scope>
</reference>
<gene>
    <name evidence="2" type="ORF">CEPIT_LOCUS42817</name>
</gene>
<dbReference type="PANTHER" id="PTHR10775">
    <property type="entry name" value="OS08G0208400 PROTEIN"/>
    <property type="match status" value="1"/>
</dbReference>
<evidence type="ECO:0000313" key="3">
    <source>
        <dbReference type="Proteomes" id="UP001152523"/>
    </source>
</evidence>
<accession>A0AAV0GF71</accession>
<evidence type="ECO:0000313" key="2">
    <source>
        <dbReference type="EMBL" id="CAH9146216.1"/>
    </source>
</evidence>
<dbReference type="EMBL" id="CAMAPF010001096">
    <property type="protein sequence ID" value="CAH9146216.1"/>
    <property type="molecule type" value="Genomic_DNA"/>
</dbReference>
<dbReference type="Proteomes" id="UP001152523">
    <property type="component" value="Unassembled WGS sequence"/>
</dbReference>
<organism evidence="2 3">
    <name type="scientific">Cuscuta epithymum</name>
    <dbReference type="NCBI Taxonomy" id="186058"/>
    <lineage>
        <taxon>Eukaryota</taxon>
        <taxon>Viridiplantae</taxon>
        <taxon>Streptophyta</taxon>
        <taxon>Embryophyta</taxon>
        <taxon>Tracheophyta</taxon>
        <taxon>Spermatophyta</taxon>
        <taxon>Magnoliopsida</taxon>
        <taxon>eudicotyledons</taxon>
        <taxon>Gunneridae</taxon>
        <taxon>Pentapetalae</taxon>
        <taxon>asterids</taxon>
        <taxon>lamiids</taxon>
        <taxon>Solanales</taxon>
        <taxon>Convolvulaceae</taxon>
        <taxon>Cuscuteae</taxon>
        <taxon>Cuscuta</taxon>
        <taxon>Cuscuta subgen. Cuscuta</taxon>
    </lineage>
</organism>
<dbReference type="Pfam" id="PF13963">
    <property type="entry name" value="Transpos_assoc"/>
    <property type="match status" value="1"/>
</dbReference>
<dbReference type="Pfam" id="PF02992">
    <property type="entry name" value="Transposase_21"/>
    <property type="match status" value="1"/>
</dbReference>
<keyword evidence="3" id="KW-1185">Reference proteome</keyword>
<protein>
    <recommendedName>
        <fullName evidence="1">Transposase-associated domain-containing protein</fullName>
    </recommendedName>
</protein>
<dbReference type="InterPro" id="IPR029480">
    <property type="entry name" value="Transpos_assoc"/>
</dbReference>
<evidence type="ECO:0000259" key="1">
    <source>
        <dbReference type="Pfam" id="PF13963"/>
    </source>
</evidence>